<name>A0AAX1NAJ6_9BACT</name>
<dbReference type="KEGG" id="fya:KMW28_27205"/>
<organism evidence="1 2">
    <name type="scientific">Flammeovirga yaeyamensis</name>
    <dbReference type="NCBI Taxonomy" id="367791"/>
    <lineage>
        <taxon>Bacteria</taxon>
        <taxon>Pseudomonadati</taxon>
        <taxon>Bacteroidota</taxon>
        <taxon>Cytophagia</taxon>
        <taxon>Cytophagales</taxon>
        <taxon>Flammeovirgaceae</taxon>
        <taxon>Flammeovirga</taxon>
    </lineage>
</organism>
<dbReference type="Proteomes" id="UP000678679">
    <property type="component" value="Chromosome 2"/>
</dbReference>
<keyword evidence="2" id="KW-1185">Reference proteome</keyword>
<proteinExistence type="predicted"/>
<evidence type="ECO:0000313" key="2">
    <source>
        <dbReference type="Proteomes" id="UP000678679"/>
    </source>
</evidence>
<reference evidence="1 2" key="1">
    <citation type="submission" date="2021-05" db="EMBL/GenBank/DDBJ databases">
        <title>Comparative genomic studies on the polysaccharide-degrading batcterial strains of the Flammeovirga genus.</title>
        <authorList>
            <person name="Zewei F."/>
            <person name="Zheng Z."/>
            <person name="Yu L."/>
            <person name="Ruyue G."/>
            <person name="Yanhong M."/>
            <person name="Yuanyuan C."/>
            <person name="Jingyan G."/>
            <person name="Wenjun H."/>
        </authorList>
    </citation>
    <scope>NUCLEOTIDE SEQUENCE [LARGE SCALE GENOMIC DNA]</scope>
    <source>
        <strain evidence="1 2">NBRC:100898</strain>
    </source>
</reference>
<accession>A0AAX1NAJ6</accession>
<dbReference type="EMBL" id="CP076133">
    <property type="protein sequence ID" value="QWG04589.1"/>
    <property type="molecule type" value="Genomic_DNA"/>
</dbReference>
<evidence type="ECO:0000313" key="1">
    <source>
        <dbReference type="EMBL" id="QWG04589.1"/>
    </source>
</evidence>
<protein>
    <submittedName>
        <fullName evidence="1">Uncharacterized protein</fullName>
    </submittedName>
</protein>
<sequence length="51" mass="5677">MEDKAIQIKLSTLQGVLNYLAQQKYADVAGIISTINQEIQPQLAEKTDESK</sequence>
<dbReference type="AlphaFoldDB" id="A0AAX1NAJ6"/>
<dbReference type="RefSeq" id="WP_169665481.1">
    <property type="nucleotide sequence ID" value="NZ_CP076133.1"/>
</dbReference>
<gene>
    <name evidence="1" type="ORF">KMW28_27205</name>
</gene>